<reference evidence="2 3" key="1">
    <citation type="submission" date="2018-05" db="EMBL/GenBank/DDBJ databases">
        <title>Draft genome of Methanospirillum stamsii Pt1.</title>
        <authorList>
            <person name="Dueholm M.S."/>
            <person name="Nielsen P.H."/>
            <person name="Bakmann L.F."/>
            <person name="Otzen D.E."/>
        </authorList>
    </citation>
    <scope>NUCLEOTIDE SEQUENCE [LARGE SCALE GENOMIC DNA]</scope>
    <source>
        <strain evidence="2 3">Pt1</strain>
    </source>
</reference>
<dbReference type="AlphaFoldDB" id="A0A2V2MZT5"/>
<dbReference type="OrthoDB" id="56770at2157"/>
<keyword evidence="1" id="KW-0812">Transmembrane</keyword>
<gene>
    <name evidence="2" type="ORF">DLD82_09105</name>
</gene>
<feature type="transmembrane region" description="Helical" evidence="1">
    <location>
        <begin position="411"/>
        <end position="436"/>
    </location>
</feature>
<keyword evidence="3" id="KW-1185">Reference proteome</keyword>
<protein>
    <recommendedName>
        <fullName evidence="4">S-layer protein</fullName>
    </recommendedName>
</protein>
<evidence type="ECO:0000256" key="1">
    <source>
        <dbReference type="SAM" id="Phobius"/>
    </source>
</evidence>
<name>A0A2V2MZT5_9EURY</name>
<comment type="caution">
    <text evidence="2">The sequence shown here is derived from an EMBL/GenBank/DDBJ whole genome shotgun (WGS) entry which is preliminary data.</text>
</comment>
<accession>A0A2V2MZT5</accession>
<organism evidence="2 3">
    <name type="scientific">Methanospirillum stamsii</name>
    <dbReference type="NCBI Taxonomy" id="1277351"/>
    <lineage>
        <taxon>Archaea</taxon>
        <taxon>Methanobacteriati</taxon>
        <taxon>Methanobacteriota</taxon>
        <taxon>Stenosarchaea group</taxon>
        <taxon>Methanomicrobia</taxon>
        <taxon>Methanomicrobiales</taxon>
        <taxon>Methanospirillaceae</taxon>
        <taxon>Methanospirillum</taxon>
    </lineage>
</organism>
<evidence type="ECO:0000313" key="2">
    <source>
        <dbReference type="EMBL" id="PWR73402.1"/>
    </source>
</evidence>
<evidence type="ECO:0000313" key="3">
    <source>
        <dbReference type="Proteomes" id="UP000245934"/>
    </source>
</evidence>
<keyword evidence="1" id="KW-1133">Transmembrane helix</keyword>
<sequence>MNRIVIFQYFHSEKQYRVITWCIFTLILLCLICSSISVSAVPIPYGQPYYSATVAGSNELEPGNETLLHFEISNIGHTPEKILDIEDPVPSSPVVGIGAELILKPGTAPVDIIATPLTIPALIPSDVVHVAFPVIVPADAKEGSYTLNLQVNSQYAESVAMQASSNIFTYKPYNTTLPIPVTIKKVVRVRVDDITSSNLSPGLNGKITANITNIGQYAGVHATAELISGTSSLLLPYQGSYYLGTFAQGEERIVEWKAAIHDNADESVLPATLIISYEDKNGIQTTSSPVSIGIPIQKGPKFLLEYNEPIIEPGGQVNVRVTYLNTGDTPAYDATAKIVPIDPVSSPETGIILGTIPPGGSADADYIFNLESSALVKTYGILTDVKYRGEDGLIAISDPMRIEITTKEPGILSMLLSPVSLVIILGIVIIAGYLFIEREERLIK</sequence>
<evidence type="ECO:0008006" key="4">
    <source>
        <dbReference type="Google" id="ProtNLM"/>
    </source>
</evidence>
<dbReference type="PANTHER" id="PTHR35902:SF3">
    <property type="entry name" value="NPCBM-ASSOCIATED, NEW3 DOMAIN OF ALPHA-GALACTOSIDASE"/>
    <property type="match status" value="1"/>
</dbReference>
<dbReference type="EMBL" id="QGMZ01000018">
    <property type="protein sequence ID" value="PWR73402.1"/>
    <property type="molecule type" value="Genomic_DNA"/>
</dbReference>
<dbReference type="PANTHER" id="PTHR35902">
    <property type="entry name" value="S-LAYER DOMAIN-LIKE PROTEIN-RELATED"/>
    <property type="match status" value="1"/>
</dbReference>
<keyword evidence="1" id="KW-0472">Membrane</keyword>
<dbReference type="RefSeq" id="WP_109940813.1">
    <property type="nucleotide sequence ID" value="NZ_CP176366.1"/>
</dbReference>
<proteinExistence type="predicted"/>
<dbReference type="GeneID" id="97608900"/>
<dbReference type="Proteomes" id="UP000245934">
    <property type="component" value="Unassembled WGS sequence"/>
</dbReference>